<dbReference type="PANTHER" id="PTHR38471:SF2">
    <property type="entry name" value="FOUR HELIX BUNDLE PROTEIN"/>
    <property type="match status" value="1"/>
</dbReference>
<dbReference type="Gene3D" id="1.20.1440.60">
    <property type="entry name" value="23S rRNA-intervening sequence"/>
    <property type="match status" value="1"/>
</dbReference>
<name>A0A1F5TSU7_9BACT</name>
<accession>A0A1F5TSU7</accession>
<dbReference type="PANTHER" id="PTHR38471">
    <property type="entry name" value="FOUR HELIX BUNDLE PROTEIN"/>
    <property type="match status" value="1"/>
</dbReference>
<dbReference type="SUPFAM" id="SSF158446">
    <property type="entry name" value="IVS-encoded protein-like"/>
    <property type="match status" value="1"/>
</dbReference>
<dbReference type="Pfam" id="PF05635">
    <property type="entry name" value="23S_rRNA_IVP"/>
    <property type="match status" value="1"/>
</dbReference>
<evidence type="ECO:0000313" key="2">
    <source>
        <dbReference type="Proteomes" id="UP000177579"/>
    </source>
</evidence>
<evidence type="ECO:0000313" key="1">
    <source>
        <dbReference type="EMBL" id="OGF41651.1"/>
    </source>
</evidence>
<protein>
    <recommendedName>
        <fullName evidence="3">Four helix bundle protein</fullName>
    </recommendedName>
</protein>
<comment type="caution">
    <text evidence="1">The sequence shown here is derived from an EMBL/GenBank/DDBJ whole genome shotgun (WGS) entry which is preliminary data.</text>
</comment>
<dbReference type="AlphaFoldDB" id="A0A1F5TSU7"/>
<sequence>MQNNNAKLKTELKYRCYQFSINIIKFVKDLPNQKIFWVLSDQLLRSSTSIGANIIEAKSAHSKKDFIKFFEISLKSGNETKYWLGLFRDSKIINNQNDLNKINILLQEAEEICKMLGSSLLTLKNKK</sequence>
<gene>
    <name evidence="1" type="ORF">A2531_06450</name>
</gene>
<organism evidence="1 2">
    <name type="scientific">Candidatus Falkowbacteria bacterium RIFOXYD2_FULL_34_120</name>
    <dbReference type="NCBI Taxonomy" id="1798007"/>
    <lineage>
        <taxon>Bacteria</taxon>
        <taxon>Candidatus Falkowiibacteriota</taxon>
    </lineage>
</organism>
<dbReference type="EMBL" id="MFGO01000007">
    <property type="protein sequence ID" value="OGF41651.1"/>
    <property type="molecule type" value="Genomic_DNA"/>
</dbReference>
<dbReference type="InterPro" id="IPR036583">
    <property type="entry name" value="23S_rRNA_IVS_sf"/>
</dbReference>
<proteinExistence type="predicted"/>
<dbReference type="Proteomes" id="UP000177579">
    <property type="component" value="Unassembled WGS sequence"/>
</dbReference>
<dbReference type="NCBIfam" id="TIGR02436">
    <property type="entry name" value="four helix bundle protein"/>
    <property type="match status" value="1"/>
</dbReference>
<dbReference type="PIRSF" id="PIRSF035652">
    <property type="entry name" value="CHP02436"/>
    <property type="match status" value="1"/>
</dbReference>
<evidence type="ECO:0008006" key="3">
    <source>
        <dbReference type="Google" id="ProtNLM"/>
    </source>
</evidence>
<dbReference type="InterPro" id="IPR012657">
    <property type="entry name" value="23S_rRNA-intervening_sequence"/>
</dbReference>
<reference evidence="1 2" key="1">
    <citation type="journal article" date="2016" name="Nat. Commun.">
        <title>Thousands of microbial genomes shed light on interconnected biogeochemical processes in an aquifer system.</title>
        <authorList>
            <person name="Anantharaman K."/>
            <person name="Brown C.T."/>
            <person name="Hug L.A."/>
            <person name="Sharon I."/>
            <person name="Castelle C.J."/>
            <person name="Probst A.J."/>
            <person name="Thomas B.C."/>
            <person name="Singh A."/>
            <person name="Wilkins M.J."/>
            <person name="Karaoz U."/>
            <person name="Brodie E.L."/>
            <person name="Williams K.H."/>
            <person name="Hubbard S.S."/>
            <person name="Banfield J.F."/>
        </authorList>
    </citation>
    <scope>NUCLEOTIDE SEQUENCE [LARGE SCALE GENOMIC DNA]</scope>
</reference>